<name>W9VBM2_9GAMM</name>
<dbReference type="Proteomes" id="UP000019460">
    <property type="component" value="Unassembled WGS sequence"/>
</dbReference>
<sequence>MRIPLTPAATASVRARYDDCLCGDCLRDLSAGFFTPHPDAESGTTLSPSPAAVSTLTKM</sequence>
<evidence type="ECO:0000313" key="3">
    <source>
        <dbReference type="Proteomes" id="UP000019460"/>
    </source>
</evidence>
<evidence type="ECO:0000313" key="2">
    <source>
        <dbReference type="EMBL" id="EXJ16814.1"/>
    </source>
</evidence>
<comment type="caution">
    <text evidence="2">The sequence shown here is derived from an EMBL/GenBank/DDBJ whole genome shotgun (WGS) entry which is preliminary data.</text>
</comment>
<evidence type="ECO:0000256" key="1">
    <source>
        <dbReference type="SAM" id="MobiDB-lite"/>
    </source>
</evidence>
<keyword evidence="3" id="KW-1185">Reference proteome</keyword>
<organism evidence="2 3">
    <name type="scientific">Imhoffiella purpurea</name>
    <dbReference type="NCBI Taxonomy" id="1249627"/>
    <lineage>
        <taxon>Bacteria</taxon>
        <taxon>Pseudomonadati</taxon>
        <taxon>Pseudomonadota</taxon>
        <taxon>Gammaproteobacteria</taxon>
        <taxon>Chromatiales</taxon>
        <taxon>Chromatiaceae</taxon>
        <taxon>Imhoffiella</taxon>
    </lineage>
</organism>
<dbReference type="EMBL" id="AONC01000004">
    <property type="protein sequence ID" value="EXJ16814.1"/>
    <property type="molecule type" value="Genomic_DNA"/>
</dbReference>
<feature type="compositionally biased region" description="Polar residues" evidence="1">
    <location>
        <begin position="42"/>
        <end position="59"/>
    </location>
</feature>
<dbReference type="AlphaFoldDB" id="W9VBM2"/>
<gene>
    <name evidence="2" type="ORF">D779_2425</name>
</gene>
<feature type="region of interest" description="Disordered" evidence="1">
    <location>
        <begin position="37"/>
        <end position="59"/>
    </location>
</feature>
<proteinExistence type="predicted"/>
<dbReference type="STRING" id="1249627.D779_2425"/>
<reference evidence="2 3" key="1">
    <citation type="submission" date="2012-11" db="EMBL/GenBank/DDBJ databases">
        <title>Genome assembly of Thiorhodococcus sp. AK35.</title>
        <authorList>
            <person name="Nupur N."/>
            <person name="Khatri I."/>
            <person name="Subramanian S."/>
            <person name="Pinnaka A."/>
        </authorList>
    </citation>
    <scope>NUCLEOTIDE SEQUENCE [LARGE SCALE GENOMIC DNA]</scope>
    <source>
        <strain evidence="2 3">AK35</strain>
    </source>
</reference>
<accession>W9VBM2</accession>
<protein>
    <submittedName>
        <fullName evidence="2">Uncharacterized protein</fullName>
    </submittedName>
</protein>